<dbReference type="AlphaFoldDB" id="A0A8J3QNT2"/>
<feature type="domain" description="Glycosyltransferase 2-like" evidence="11">
    <location>
        <begin position="53"/>
        <end position="155"/>
    </location>
</feature>
<keyword evidence="3" id="KW-0328">Glycosyltransferase</keyword>
<keyword evidence="2" id="KW-1003">Cell membrane</keyword>
<evidence type="ECO:0000256" key="5">
    <source>
        <dbReference type="ARBA" id="ARBA00023136"/>
    </source>
</evidence>
<evidence type="ECO:0000313" key="12">
    <source>
        <dbReference type="EMBL" id="GIH12937.1"/>
    </source>
</evidence>
<dbReference type="Gene3D" id="3.90.550.10">
    <property type="entry name" value="Spore Coat Polysaccharide Biosynthesis Protein SpsA, Chain A"/>
    <property type="match status" value="1"/>
</dbReference>
<evidence type="ECO:0000313" key="13">
    <source>
        <dbReference type="Proteomes" id="UP000642748"/>
    </source>
</evidence>
<proteinExistence type="inferred from homology"/>
<evidence type="ECO:0000256" key="3">
    <source>
        <dbReference type="ARBA" id="ARBA00022676"/>
    </source>
</evidence>
<dbReference type="InterPro" id="IPR029044">
    <property type="entry name" value="Nucleotide-diphossugar_trans"/>
</dbReference>
<protein>
    <recommendedName>
        <fullName evidence="9">4,4'-diaponeurosporenoate glycosyltransferase</fullName>
    </recommendedName>
</protein>
<comment type="similarity">
    <text evidence="8">Belongs to the glycosyltransferase 2 family. CrtQ subfamily.</text>
</comment>
<organism evidence="12 13">
    <name type="scientific">Rugosimonospora africana</name>
    <dbReference type="NCBI Taxonomy" id="556532"/>
    <lineage>
        <taxon>Bacteria</taxon>
        <taxon>Bacillati</taxon>
        <taxon>Actinomycetota</taxon>
        <taxon>Actinomycetes</taxon>
        <taxon>Micromonosporales</taxon>
        <taxon>Micromonosporaceae</taxon>
        <taxon>Rugosimonospora</taxon>
    </lineage>
</organism>
<evidence type="ECO:0000256" key="4">
    <source>
        <dbReference type="ARBA" id="ARBA00022679"/>
    </source>
</evidence>
<keyword evidence="13" id="KW-1185">Reference proteome</keyword>
<reference evidence="12" key="1">
    <citation type="submission" date="2021-01" db="EMBL/GenBank/DDBJ databases">
        <title>Whole genome shotgun sequence of Rugosimonospora africana NBRC 104875.</title>
        <authorList>
            <person name="Komaki H."/>
            <person name="Tamura T."/>
        </authorList>
    </citation>
    <scope>NUCLEOTIDE SEQUENCE</scope>
    <source>
        <strain evidence="12">NBRC 104875</strain>
    </source>
</reference>
<accession>A0A8J3QNT2</accession>
<sequence length="339" mass="35336">MTASSPAARTAETTDATEAAEATDATRAARAAQAAQAADPTEATPGPGGPLGSVVIPAHNEQAVIAACLAPLAPLAESGALEIVVVCNGCTDATAEVARTFAGVRVVELPVGSKPAALRAGDRAVSALPRMYLDADVVLPPDAARQVLSRLSAGGSRSGRRGAAPLAGRPPVRYDAAGATLPVRRYYRARSRIPAVLGSLWGAGTYALSAEGRTRFGEFPDLVADDLWVDQLFAPGELEIVDCSPVTVTAPARTGDLLRVLRRTYRGKAEHHSINPDTAYETSGGTARDLVRLARSGPSGFLDATVYLGLVLTARILFRLSRDGSWERDDSSRSPTGRD</sequence>
<evidence type="ECO:0000256" key="7">
    <source>
        <dbReference type="ARBA" id="ARBA00037904"/>
    </source>
</evidence>
<feature type="region of interest" description="Disordered" evidence="10">
    <location>
        <begin position="1"/>
        <end position="54"/>
    </location>
</feature>
<keyword evidence="5" id="KW-0472">Membrane</keyword>
<dbReference type="Pfam" id="PF00535">
    <property type="entry name" value="Glycos_transf_2"/>
    <property type="match status" value="1"/>
</dbReference>
<comment type="pathway">
    <text evidence="7">Carotenoid biosynthesis; staphyloxanthin biosynthesis; staphyloxanthin from farnesyl diphosphate: step 4/5.</text>
</comment>
<evidence type="ECO:0000256" key="2">
    <source>
        <dbReference type="ARBA" id="ARBA00022475"/>
    </source>
</evidence>
<dbReference type="Proteomes" id="UP000642748">
    <property type="component" value="Unassembled WGS sequence"/>
</dbReference>
<keyword evidence="4" id="KW-0808">Transferase</keyword>
<dbReference type="InterPro" id="IPR001173">
    <property type="entry name" value="Glyco_trans_2-like"/>
</dbReference>
<dbReference type="RefSeq" id="WP_203916633.1">
    <property type="nucleotide sequence ID" value="NZ_BONZ01000012.1"/>
</dbReference>
<dbReference type="SUPFAM" id="SSF53448">
    <property type="entry name" value="Nucleotide-diphospho-sugar transferases"/>
    <property type="match status" value="1"/>
</dbReference>
<gene>
    <name evidence="12" type="ORF">Raf01_11090</name>
</gene>
<comment type="subcellular location">
    <subcellularLocation>
        <location evidence="1">Cell membrane</location>
    </subcellularLocation>
</comment>
<dbReference type="PANTHER" id="PTHR43646">
    <property type="entry name" value="GLYCOSYLTRANSFERASE"/>
    <property type="match status" value="1"/>
</dbReference>
<name>A0A8J3QNT2_9ACTN</name>
<dbReference type="GO" id="GO:0005886">
    <property type="term" value="C:plasma membrane"/>
    <property type="evidence" value="ECO:0007669"/>
    <property type="project" value="UniProtKB-SubCell"/>
</dbReference>
<comment type="function">
    <text evidence="6">Catalyzes the glycosylation of 4,4'-diaponeurosporenoate, i.e. the esterification of glucose at the C1'' position with the carboxyl group of 4,4'-diaponeurosporenic acid, to form glycosyl-4,4'-diaponeurosporenoate. This is a step in the biosynthesis of staphyloxanthin, an orange pigment present in most staphylococci strains.</text>
</comment>
<dbReference type="PANTHER" id="PTHR43646:SF2">
    <property type="entry name" value="GLYCOSYLTRANSFERASE 2-LIKE DOMAIN-CONTAINING PROTEIN"/>
    <property type="match status" value="1"/>
</dbReference>
<dbReference type="GO" id="GO:0016757">
    <property type="term" value="F:glycosyltransferase activity"/>
    <property type="evidence" value="ECO:0007669"/>
    <property type="project" value="UniProtKB-KW"/>
</dbReference>
<evidence type="ECO:0000256" key="6">
    <source>
        <dbReference type="ARBA" id="ARBA00037281"/>
    </source>
</evidence>
<evidence type="ECO:0000259" key="11">
    <source>
        <dbReference type="Pfam" id="PF00535"/>
    </source>
</evidence>
<evidence type="ECO:0000256" key="8">
    <source>
        <dbReference type="ARBA" id="ARBA00038120"/>
    </source>
</evidence>
<dbReference type="EMBL" id="BONZ01000012">
    <property type="protein sequence ID" value="GIH12937.1"/>
    <property type="molecule type" value="Genomic_DNA"/>
</dbReference>
<comment type="caution">
    <text evidence="12">The sequence shown here is derived from an EMBL/GenBank/DDBJ whole genome shotgun (WGS) entry which is preliminary data.</text>
</comment>
<evidence type="ECO:0000256" key="10">
    <source>
        <dbReference type="SAM" id="MobiDB-lite"/>
    </source>
</evidence>
<evidence type="ECO:0000256" key="9">
    <source>
        <dbReference type="ARBA" id="ARBA00040345"/>
    </source>
</evidence>
<evidence type="ECO:0000256" key="1">
    <source>
        <dbReference type="ARBA" id="ARBA00004236"/>
    </source>
</evidence>
<feature type="compositionally biased region" description="Low complexity" evidence="10">
    <location>
        <begin position="1"/>
        <end position="45"/>
    </location>
</feature>